<keyword evidence="3" id="KW-0175">Coiled coil</keyword>
<dbReference type="InterPro" id="IPR024930">
    <property type="entry name" value="Skp_dom_sf"/>
</dbReference>
<name>A0A841R8L9_9SPIO</name>
<reference evidence="4 5" key="1">
    <citation type="submission" date="2020-08" db="EMBL/GenBank/DDBJ databases">
        <title>Genomic Encyclopedia of Type Strains, Phase IV (KMG-IV): sequencing the most valuable type-strain genomes for metagenomic binning, comparative biology and taxonomic classification.</title>
        <authorList>
            <person name="Goeker M."/>
        </authorList>
    </citation>
    <scope>NUCLEOTIDE SEQUENCE [LARGE SCALE GENOMIC DNA]</scope>
    <source>
        <strain evidence="4 5">DSM 2461</strain>
    </source>
</reference>
<comment type="similarity">
    <text evidence="1">Belongs to the Skp family.</text>
</comment>
<organism evidence="4 5">
    <name type="scientific">Spirochaeta isovalerica</name>
    <dbReference type="NCBI Taxonomy" id="150"/>
    <lineage>
        <taxon>Bacteria</taxon>
        <taxon>Pseudomonadati</taxon>
        <taxon>Spirochaetota</taxon>
        <taxon>Spirochaetia</taxon>
        <taxon>Spirochaetales</taxon>
        <taxon>Spirochaetaceae</taxon>
        <taxon>Spirochaeta</taxon>
    </lineage>
</organism>
<evidence type="ECO:0000313" key="5">
    <source>
        <dbReference type="Proteomes" id="UP000587760"/>
    </source>
</evidence>
<evidence type="ECO:0000256" key="2">
    <source>
        <dbReference type="ARBA" id="ARBA00022729"/>
    </source>
</evidence>
<dbReference type="GO" id="GO:0050821">
    <property type="term" value="P:protein stabilization"/>
    <property type="evidence" value="ECO:0007669"/>
    <property type="project" value="TreeGrafter"/>
</dbReference>
<dbReference type="Pfam" id="PF03938">
    <property type="entry name" value="OmpH"/>
    <property type="match status" value="1"/>
</dbReference>
<dbReference type="GO" id="GO:0051082">
    <property type="term" value="F:unfolded protein binding"/>
    <property type="evidence" value="ECO:0007669"/>
    <property type="project" value="InterPro"/>
</dbReference>
<evidence type="ECO:0000256" key="3">
    <source>
        <dbReference type="SAM" id="Coils"/>
    </source>
</evidence>
<dbReference type="Proteomes" id="UP000587760">
    <property type="component" value="Unassembled WGS sequence"/>
</dbReference>
<evidence type="ECO:0000256" key="1">
    <source>
        <dbReference type="ARBA" id="ARBA00009091"/>
    </source>
</evidence>
<keyword evidence="5" id="KW-1185">Reference proteome</keyword>
<proteinExistence type="inferred from homology"/>
<dbReference type="GO" id="GO:0005829">
    <property type="term" value="C:cytosol"/>
    <property type="evidence" value="ECO:0007669"/>
    <property type="project" value="TreeGrafter"/>
</dbReference>
<comment type="caution">
    <text evidence="4">The sequence shown here is derived from an EMBL/GenBank/DDBJ whole genome shotgun (WGS) entry which is preliminary data.</text>
</comment>
<sequence>MSTNKTLLISFFLILVLGGNLIASQITKVGVIDRTRILQIFYAESKGMRELEDMKEEIQQELVRLNDEIKMYEERKLTAENRGDESEALRLDNIIFNKKQYMQDYYRTKNNQLAERQKNLTQSTDFSQQLLEVIEFVALSQGCSIVLDYSTPGLIWSNEEVDITNMVLERLQSLN</sequence>
<accession>A0A841R8L9</accession>
<protein>
    <submittedName>
        <fullName evidence="4">Outer membrane protein</fullName>
    </submittedName>
</protein>
<dbReference type="EMBL" id="JACHGJ010000001">
    <property type="protein sequence ID" value="MBB6478822.1"/>
    <property type="molecule type" value="Genomic_DNA"/>
</dbReference>
<feature type="coiled-coil region" evidence="3">
    <location>
        <begin position="48"/>
        <end position="82"/>
    </location>
</feature>
<dbReference type="SMART" id="SM00935">
    <property type="entry name" value="OmpH"/>
    <property type="match status" value="1"/>
</dbReference>
<dbReference type="SUPFAM" id="SSF111384">
    <property type="entry name" value="OmpH-like"/>
    <property type="match status" value="1"/>
</dbReference>
<gene>
    <name evidence="4" type="ORF">HNR50_000455</name>
</gene>
<dbReference type="AlphaFoldDB" id="A0A841R8L9"/>
<dbReference type="RefSeq" id="WP_184743116.1">
    <property type="nucleotide sequence ID" value="NZ_JACHGJ010000001.1"/>
</dbReference>
<dbReference type="InterPro" id="IPR005632">
    <property type="entry name" value="Chaperone_Skp"/>
</dbReference>
<dbReference type="Gene3D" id="3.30.910.20">
    <property type="entry name" value="Skp domain"/>
    <property type="match status" value="1"/>
</dbReference>
<dbReference type="PANTHER" id="PTHR35089">
    <property type="entry name" value="CHAPERONE PROTEIN SKP"/>
    <property type="match status" value="1"/>
</dbReference>
<keyword evidence="2" id="KW-0732">Signal</keyword>
<evidence type="ECO:0000313" key="4">
    <source>
        <dbReference type="EMBL" id="MBB6478822.1"/>
    </source>
</evidence>
<dbReference type="PANTHER" id="PTHR35089:SF1">
    <property type="entry name" value="CHAPERONE PROTEIN SKP"/>
    <property type="match status" value="1"/>
</dbReference>